<keyword evidence="2" id="KW-1185">Reference proteome</keyword>
<sequence length="764" mass="85523">MNRENQWESVGVLTMSDADSESNFREDTPAKIFGIRTSISNSHRSFADIPKRTYIGLGVLAIVAVIILAFIFASIFGKAPPESSPSTNYLPKGLILADEVNFWSFNFDEENLTKVAGFQKPVGAFDVHAAKSIYWSEKESSKIVSFHTSNLPNDTHENLITIFEDVRTKPKAMAMDDLSGNLYFFDDLYLGKLFVVNVHTRNFSLLIADINNIQEIVVDSNHNLIFMLQNSNVILKANMTGNLLGQLLSPESLNKENHRKISSMALDRTSKRIYWVKDSTTVRSSNYEGNDLKTPVPSSEDILDLTICANHLFRLVHQGPKTQLASCRLFENGTKCINHQRYAIELSNSVRAIGSLPSKEESYLAELHPCNQPNRAGCQQLCFPTSSENYTCGCSIGMQLDLDEVTCRNVSDFILYTWDNLVRGVTIDEARWSEKSLSMMEVFLPTPFTVESTKNKGVIDFDYGLESDRFFYSDDNKIYAMSLRYGGEKQILFQSPNPSLTVEDLAYDWIGDNLYYSLRSLTRNMDQTISVMSLNHGIGSSKTLGTFKYDPLFGMKAAPYAIAVDPGDGSVLFSAGENGRRWIMRYSLNGTHLNQIPEIAFVHEHRLLTLDYEYRLVYWIGSRQHIEYAKYDGSNRTTLRLEGLEPMDEPKTIAVHRNWIYLSNSTSLWRMRNPSGKDAHKIVPADGAIRGKTIAGVRLISSAFHGSSGSNIPGDVRDSCSEPNNLCEQLCFPAPKAAGGPYCDCKDGMKVDRASGKCTAATFG</sequence>
<reference evidence="1" key="1">
    <citation type="submission" date="2023-04" db="EMBL/GenBank/DDBJ databases">
        <title>A chromosome-level genome assembly of the parasitoid wasp Eretmocerus hayati.</title>
        <authorList>
            <person name="Zhong Y."/>
            <person name="Liu S."/>
            <person name="Liu Y."/>
        </authorList>
    </citation>
    <scope>NUCLEOTIDE SEQUENCE</scope>
    <source>
        <strain evidence="1">ZJU_SS_LIU_2023</strain>
    </source>
</reference>
<dbReference type="EMBL" id="CM056744">
    <property type="protein sequence ID" value="KAJ8665214.1"/>
    <property type="molecule type" value="Genomic_DNA"/>
</dbReference>
<dbReference type="Proteomes" id="UP001239111">
    <property type="component" value="Chromosome 4"/>
</dbReference>
<comment type="caution">
    <text evidence="1">The sequence shown here is derived from an EMBL/GenBank/DDBJ whole genome shotgun (WGS) entry which is preliminary data.</text>
</comment>
<protein>
    <submittedName>
        <fullName evidence="1">Uncharacterized protein</fullName>
    </submittedName>
</protein>
<accession>A0ACC2N225</accession>
<organism evidence="1 2">
    <name type="scientific">Eretmocerus hayati</name>
    <dbReference type="NCBI Taxonomy" id="131215"/>
    <lineage>
        <taxon>Eukaryota</taxon>
        <taxon>Metazoa</taxon>
        <taxon>Ecdysozoa</taxon>
        <taxon>Arthropoda</taxon>
        <taxon>Hexapoda</taxon>
        <taxon>Insecta</taxon>
        <taxon>Pterygota</taxon>
        <taxon>Neoptera</taxon>
        <taxon>Endopterygota</taxon>
        <taxon>Hymenoptera</taxon>
        <taxon>Apocrita</taxon>
        <taxon>Proctotrupomorpha</taxon>
        <taxon>Chalcidoidea</taxon>
        <taxon>Aphelinidae</taxon>
        <taxon>Aphelininae</taxon>
        <taxon>Eretmocerus</taxon>
    </lineage>
</organism>
<name>A0ACC2N225_9HYME</name>
<proteinExistence type="predicted"/>
<evidence type="ECO:0000313" key="2">
    <source>
        <dbReference type="Proteomes" id="UP001239111"/>
    </source>
</evidence>
<gene>
    <name evidence="1" type="ORF">QAD02_006876</name>
</gene>
<evidence type="ECO:0000313" key="1">
    <source>
        <dbReference type="EMBL" id="KAJ8665214.1"/>
    </source>
</evidence>